<dbReference type="GO" id="GO:0003677">
    <property type="term" value="F:DNA binding"/>
    <property type="evidence" value="ECO:0007669"/>
    <property type="project" value="UniProtKB-KW"/>
</dbReference>
<evidence type="ECO:0000313" key="2">
    <source>
        <dbReference type="Proteomes" id="UP001257739"/>
    </source>
</evidence>
<name>A0ABU1UKQ2_9ACTN</name>
<dbReference type="InterPro" id="IPR058532">
    <property type="entry name" value="YjbR/MT2646/Rv2570-like"/>
</dbReference>
<dbReference type="Proteomes" id="UP001257739">
    <property type="component" value="Unassembled WGS sequence"/>
</dbReference>
<reference evidence="1 2" key="1">
    <citation type="submission" date="2023-07" db="EMBL/GenBank/DDBJ databases">
        <title>Sorghum-associated microbial communities from plants grown in Nebraska, USA.</title>
        <authorList>
            <person name="Schachtman D."/>
        </authorList>
    </citation>
    <scope>NUCLEOTIDE SEQUENCE [LARGE SCALE GENOMIC DNA]</scope>
    <source>
        <strain evidence="1 2">BE248</strain>
    </source>
</reference>
<dbReference type="InterPro" id="IPR038056">
    <property type="entry name" value="YjbR-like_sf"/>
</dbReference>
<gene>
    <name evidence="1" type="ORF">J2X11_000586</name>
</gene>
<keyword evidence="2" id="KW-1185">Reference proteome</keyword>
<dbReference type="RefSeq" id="WP_309966607.1">
    <property type="nucleotide sequence ID" value="NZ_JAVDWH010000001.1"/>
</dbReference>
<evidence type="ECO:0000313" key="1">
    <source>
        <dbReference type="EMBL" id="MDR7085747.1"/>
    </source>
</evidence>
<sequence>MADVPVPPEFLDRVRAICMALPDAYEERAWIGVRWRVRKRTFAHVVTIEEDGPASFRKAFDVDGETTVVTFRAVHEEREALTNQGKPFYSADWGRHAMGMLLDDDTDWAEVEELLTDSFCMMAPRKLAVLVRDVGPPG</sequence>
<dbReference type="SUPFAM" id="SSF142906">
    <property type="entry name" value="YjbR-like"/>
    <property type="match status" value="1"/>
</dbReference>
<dbReference type="EMBL" id="JAVDWH010000001">
    <property type="protein sequence ID" value="MDR7085747.1"/>
    <property type="molecule type" value="Genomic_DNA"/>
</dbReference>
<dbReference type="Pfam" id="PF04237">
    <property type="entry name" value="YjbR"/>
    <property type="match status" value="1"/>
</dbReference>
<accession>A0ABU1UKQ2</accession>
<protein>
    <submittedName>
        <fullName evidence="1">DNA-binding protein (MmcQ/YjbR family)</fullName>
    </submittedName>
</protein>
<dbReference type="Gene3D" id="3.90.1150.30">
    <property type="match status" value="1"/>
</dbReference>
<keyword evidence="1" id="KW-0238">DNA-binding</keyword>
<comment type="caution">
    <text evidence="1">The sequence shown here is derived from an EMBL/GenBank/DDBJ whole genome shotgun (WGS) entry which is preliminary data.</text>
</comment>
<organism evidence="1 2">
    <name type="scientific">Aeromicrobium panaciterrae</name>
    <dbReference type="NCBI Taxonomy" id="363861"/>
    <lineage>
        <taxon>Bacteria</taxon>
        <taxon>Bacillati</taxon>
        <taxon>Actinomycetota</taxon>
        <taxon>Actinomycetes</taxon>
        <taxon>Propionibacteriales</taxon>
        <taxon>Nocardioidaceae</taxon>
        <taxon>Aeromicrobium</taxon>
    </lineage>
</organism>
<proteinExistence type="predicted"/>